<comment type="caution">
    <text evidence="2">The sequence shown here is derived from an EMBL/GenBank/DDBJ whole genome shotgun (WGS) entry which is preliminary data.</text>
</comment>
<name>A0AAX6I4W7_IRIPA</name>
<evidence type="ECO:0000313" key="3">
    <source>
        <dbReference type="Proteomes" id="UP001140949"/>
    </source>
</evidence>
<reference evidence="2" key="1">
    <citation type="journal article" date="2023" name="GigaByte">
        <title>Genome assembly of the bearded iris, Iris pallida Lam.</title>
        <authorList>
            <person name="Bruccoleri R.E."/>
            <person name="Oakeley E.J."/>
            <person name="Faust A.M.E."/>
            <person name="Altorfer M."/>
            <person name="Dessus-Babus S."/>
            <person name="Burckhardt D."/>
            <person name="Oertli M."/>
            <person name="Naumann U."/>
            <person name="Petersen F."/>
            <person name="Wong J."/>
        </authorList>
    </citation>
    <scope>NUCLEOTIDE SEQUENCE</scope>
    <source>
        <strain evidence="2">GSM-AAB239-AS_SAM_17_03QT</strain>
    </source>
</reference>
<dbReference type="InterPro" id="IPR001810">
    <property type="entry name" value="F-box_dom"/>
</dbReference>
<dbReference type="EMBL" id="JANAVB010004796">
    <property type="protein sequence ID" value="KAJ6848098.1"/>
    <property type="molecule type" value="Genomic_DNA"/>
</dbReference>
<evidence type="ECO:0000313" key="2">
    <source>
        <dbReference type="EMBL" id="KAJ6848098.1"/>
    </source>
</evidence>
<dbReference type="InterPro" id="IPR032675">
    <property type="entry name" value="LRR_dom_sf"/>
</dbReference>
<dbReference type="Pfam" id="PF23622">
    <property type="entry name" value="LRR_At1g61320_AtMIF1"/>
    <property type="match status" value="1"/>
</dbReference>
<reference evidence="2" key="2">
    <citation type="submission" date="2023-04" db="EMBL/GenBank/DDBJ databases">
        <authorList>
            <person name="Bruccoleri R.E."/>
            <person name="Oakeley E.J."/>
            <person name="Faust A.-M."/>
            <person name="Dessus-Babus S."/>
            <person name="Altorfer M."/>
            <person name="Burckhardt D."/>
            <person name="Oertli M."/>
            <person name="Naumann U."/>
            <person name="Petersen F."/>
            <person name="Wong J."/>
        </authorList>
    </citation>
    <scope>NUCLEOTIDE SEQUENCE</scope>
    <source>
        <strain evidence="2">GSM-AAB239-AS_SAM_17_03QT</strain>
        <tissue evidence="2">Leaf</tissue>
    </source>
</reference>
<gene>
    <name evidence="2" type="ORF">M6B38_116370</name>
</gene>
<feature type="domain" description="F-box" evidence="1">
    <location>
        <begin position="1"/>
        <end position="49"/>
    </location>
</feature>
<dbReference type="AlphaFoldDB" id="A0AAX6I4W7"/>
<accession>A0AAX6I4W7</accession>
<dbReference type="Proteomes" id="UP001140949">
    <property type="component" value="Unassembled WGS sequence"/>
</dbReference>
<dbReference type="PANTHER" id="PTHR34145:SF28">
    <property type="entry name" value="F-BOX DOMAIN-CONTAINING PROTEIN"/>
    <property type="match status" value="1"/>
</dbReference>
<organism evidence="2 3">
    <name type="scientific">Iris pallida</name>
    <name type="common">Sweet iris</name>
    <dbReference type="NCBI Taxonomy" id="29817"/>
    <lineage>
        <taxon>Eukaryota</taxon>
        <taxon>Viridiplantae</taxon>
        <taxon>Streptophyta</taxon>
        <taxon>Embryophyta</taxon>
        <taxon>Tracheophyta</taxon>
        <taxon>Spermatophyta</taxon>
        <taxon>Magnoliopsida</taxon>
        <taxon>Liliopsida</taxon>
        <taxon>Asparagales</taxon>
        <taxon>Iridaceae</taxon>
        <taxon>Iridoideae</taxon>
        <taxon>Irideae</taxon>
        <taxon>Iris</taxon>
    </lineage>
</organism>
<dbReference type="PROSITE" id="PS50181">
    <property type="entry name" value="FBOX"/>
    <property type="match status" value="1"/>
</dbReference>
<dbReference type="InterPro" id="IPR053772">
    <property type="entry name" value="At1g61320/At1g61330-like"/>
</dbReference>
<dbReference type="Pfam" id="PF00646">
    <property type="entry name" value="F-box"/>
    <property type="match status" value="1"/>
</dbReference>
<dbReference type="InterPro" id="IPR055357">
    <property type="entry name" value="LRR_At1g61320_AtMIF1"/>
</dbReference>
<protein>
    <submittedName>
        <fullName evidence="2">F-box/FBD/LRR-repeat protein-like</fullName>
    </submittedName>
</protein>
<dbReference type="SMART" id="SM00579">
    <property type="entry name" value="FBD"/>
    <property type="match status" value="1"/>
</dbReference>
<dbReference type="InterPro" id="IPR036047">
    <property type="entry name" value="F-box-like_dom_sf"/>
</dbReference>
<dbReference type="SUPFAM" id="SSF81383">
    <property type="entry name" value="F-box domain"/>
    <property type="match status" value="1"/>
</dbReference>
<dbReference type="SUPFAM" id="SSF52047">
    <property type="entry name" value="RNI-like"/>
    <property type="match status" value="1"/>
</dbReference>
<dbReference type="Gene3D" id="3.80.10.10">
    <property type="entry name" value="Ribonuclease Inhibitor"/>
    <property type="match status" value="1"/>
</dbReference>
<keyword evidence="3" id="KW-1185">Reference proteome</keyword>
<evidence type="ECO:0000259" key="1">
    <source>
        <dbReference type="PROSITE" id="PS50181"/>
    </source>
</evidence>
<sequence>MDRISSLPNHVIEAILKCLSLRDAVRTSILSRAWRDELCRVSQLVFDRETFPLLKGQGQKEYDKELVRVVDQVLLLHQGPIIRFKLSVDLTSDPNIDRWIRYLSRHGVVELILEIWNGWHYTLPSCFFMCREITYLKLYRCKFYPPPSFNGFKKLTVLDLKDVATSDEELGRLLSLCPLLRKLVLENVDCTTLRISNQKLVELSVVGQQILLYLESTPLLAIASITFSSCDEVEDGMVEDGMVPNIVNLLGNLPSIERLELFQCTLEALSIGDVPVSLPILCPLRHLSMNINFGNMRELLAAFCIFRSSFVLEKLDIEVAYLNTEGGMSADDFCQAQEEFSCNFTRLRTVEVEGFTGSSSELKFIAIILANAPLLEIVQIKFEDDGPGEAKILRQLVRLRRSSVKAEIIVPE</sequence>
<dbReference type="PANTHER" id="PTHR34145">
    <property type="entry name" value="OS02G0105600 PROTEIN"/>
    <property type="match status" value="1"/>
</dbReference>
<proteinExistence type="predicted"/>
<dbReference type="InterPro" id="IPR006566">
    <property type="entry name" value="FBD"/>
</dbReference>